<accession>A0ABT8GGS2</accession>
<evidence type="ECO:0000259" key="1">
    <source>
        <dbReference type="Pfam" id="PF01636"/>
    </source>
</evidence>
<keyword evidence="3" id="KW-1185">Reference proteome</keyword>
<dbReference type="Gene3D" id="3.90.1200.10">
    <property type="match status" value="1"/>
</dbReference>
<sequence>MDDSTEVLAGGNMSGPVVRIGDRVHRTAGPQAPTIHRVLAHVRAQGVTWVPRVHGFDATGREVLDFIPGAVVHDLPEWLWDEAVLAAAASALREWHDATVTYPRKSEDVWWQPAREPHEVICHADFAPYNHVFRDGRWVGAIDYDLCFPGPRVWDLAYTAYRYVPLTPHTADAVPDGDSWGRSEFSHDEQQRRLARFLEAYGPIDGDLVTCAAVLAALPERLDAMADWCDGQESADLRRNGVMYRTHARWIESGALADSLEP</sequence>
<gene>
    <name evidence="2" type="ORF">QQX02_06765</name>
</gene>
<evidence type="ECO:0000313" key="3">
    <source>
        <dbReference type="Proteomes" id="UP001172708"/>
    </source>
</evidence>
<organism evidence="2 3">
    <name type="scientific">Demequina muriae</name>
    <dbReference type="NCBI Taxonomy" id="3051664"/>
    <lineage>
        <taxon>Bacteria</taxon>
        <taxon>Bacillati</taxon>
        <taxon>Actinomycetota</taxon>
        <taxon>Actinomycetes</taxon>
        <taxon>Micrococcales</taxon>
        <taxon>Demequinaceae</taxon>
        <taxon>Demequina</taxon>
    </lineage>
</organism>
<protein>
    <submittedName>
        <fullName evidence="2">Phosphotransferase</fullName>
    </submittedName>
</protein>
<name>A0ABT8GGS2_9MICO</name>
<dbReference type="Proteomes" id="UP001172708">
    <property type="component" value="Unassembled WGS sequence"/>
</dbReference>
<evidence type="ECO:0000313" key="2">
    <source>
        <dbReference type="EMBL" id="MDN4480622.1"/>
    </source>
</evidence>
<comment type="caution">
    <text evidence="2">The sequence shown here is derived from an EMBL/GenBank/DDBJ whole genome shotgun (WGS) entry which is preliminary data.</text>
</comment>
<dbReference type="InterPro" id="IPR002575">
    <property type="entry name" value="Aminoglycoside_PTrfase"/>
</dbReference>
<proteinExistence type="predicted"/>
<dbReference type="Pfam" id="PF01636">
    <property type="entry name" value="APH"/>
    <property type="match status" value="1"/>
</dbReference>
<reference evidence="2" key="1">
    <citation type="submission" date="2023-06" db="EMBL/GenBank/DDBJ databases">
        <title>Egi l300058.</title>
        <authorList>
            <person name="Gao L."/>
            <person name="Fang B.-Z."/>
            <person name="Li W.-J."/>
        </authorList>
    </citation>
    <scope>NUCLEOTIDE SEQUENCE</scope>
    <source>
        <strain evidence="2">EGI L300058</strain>
    </source>
</reference>
<dbReference type="EMBL" id="JAUHQA010000001">
    <property type="protein sequence ID" value="MDN4480622.1"/>
    <property type="molecule type" value="Genomic_DNA"/>
</dbReference>
<feature type="domain" description="Aminoglycoside phosphotransferase" evidence="1">
    <location>
        <begin position="112"/>
        <end position="182"/>
    </location>
</feature>
<dbReference type="InterPro" id="IPR011009">
    <property type="entry name" value="Kinase-like_dom_sf"/>
</dbReference>
<dbReference type="RefSeq" id="WP_301142060.1">
    <property type="nucleotide sequence ID" value="NZ_JAUHQA010000001.1"/>
</dbReference>
<dbReference type="SUPFAM" id="SSF56112">
    <property type="entry name" value="Protein kinase-like (PK-like)"/>
    <property type="match status" value="1"/>
</dbReference>